<dbReference type="PROSITE" id="PS52009">
    <property type="entry name" value="GH84"/>
    <property type="match status" value="1"/>
</dbReference>
<keyword evidence="2" id="KW-0326">Glycosidase</keyword>
<reference evidence="10" key="1">
    <citation type="submission" date="2015-09" db="EMBL/GenBank/DDBJ databases">
        <title>Scylla olivacea transcriptome.</title>
        <authorList>
            <person name="Ikhwanuddin M."/>
        </authorList>
    </citation>
    <scope>NUCLEOTIDE SEQUENCE</scope>
</reference>
<protein>
    <recommendedName>
        <fullName evidence="6">protein O-GlcNAcase</fullName>
        <ecNumber evidence="6">3.2.1.169</ecNumber>
    </recommendedName>
    <alternativeName>
        <fullName evidence="3">Beta-N-acetylhexosaminidase</fullName>
    </alternativeName>
    <alternativeName>
        <fullName evidence="7">Beta-hexosaminidase</fullName>
    </alternativeName>
</protein>
<dbReference type="FunFam" id="3.20.20.80:FF:000009">
    <property type="entry name" value="O-GlcNAcase BT_4395"/>
    <property type="match status" value="1"/>
</dbReference>
<dbReference type="PANTHER" id="PTHR13170">
    <property type="entry name" value="O-GLCNACASE"/>
    <property type="match status" value="1"/>
</dbReference>
<keyword evidence="1" id="KW-0378">Hydrolase</keyword>
<dbReference type="Pfam" id="PF07555">
    <property type="entry name" value="NAGidase"/>
    <property type="match status" value="1"/>
</dbReference>
<evidence type="ECO:0000256" key="7">
    <source>
        <dbReference type="ARBA" id="ARBA00076634"/>
    </source>
</evidence>
<dbReference type="InterPro" id="IPR051822">
    <property type="entry name" value="Glycosyl_Hydrolase_84"/>
</dbReference>
<dbReference type="GO" id="GO:0009100">
    <property type="term" value="P:glycoprotein metabolic process"/>
    <property type="evidence" value="ECO:0007669"/>
    <property type="project" value="TreeGrafter"/>
</dbReference>
<feature type="domain" description="GH84" evidence="9">
    <location>
        <begin position="25"/>
        <end position="300"/>
    </location>
</feature>
<feature type="region of interest" description="Disordered" evidence="8">
    <location>
        <begin position="431"/>
        <end position="523"/>
    </location>
</feature>
<dbReference type="SUPFAM" id="SSF51445">
    <property type="entry name" value="(Trans)glycosidases"/>
    <property type="match status" value="1"/>
</dbReference>
<dbReference type="GO" id="GO:0016231">
    <property type="term" value="F:beta-N-acetylglucosaminidase activity"/>
    <property type="evidence" value="ECO:0007669"/>
    <property type="project" value="TreeGrafter"/>
</dbReference>
<feature type="compositionally biased region" description="Low complexity" evidence="8">
    <location>
        <begin position="503"/>
        <end position="513"/>
    </location>
</feature>
<proteinExistence type="predicted"/>
<evidence type="ECO:0000256" key="1">
    <source>
        <dbReference type="ARBA" id="ARBA00022801"/>
    </source>
</evidence>
<dbReference type="Gene3D" id="3.40.630.30">
    <property type="match status" value="1"/>
</dbReference>
<name>A0A0P4WKL7_SCYOL</name>
<dbReference type="PANTHER" id="PTHR13170:SF16">
    <property type="entry name" value="PROTEIN O-GLCNACASE"/>
    <property type="match status" value="1"/>
</dbReference>
<dbReference type="EC" id="3.2.1.169" evidence="6"/>
<dbReference type="Gene3D" id="1.20.58.240">
    <property type="entry name" value="STAT, domain 1"/>
    <property type="match status" value="1"/>
</dbReference>
<dbReference type="AlphaFoldDB" id="A0A0P4WKL7"/>
<evidence type="ECO:0000313" key="10">
    <source>
        <dbReference type="EMBL" id="JAI66834.1"/>
    </source>
</evidence>
<comment type="catalytic activity">
    <reaction evidence="4">
        <text>3-O-(N-acetyl-beta-D-glucosaminyl)-L-seryl-[protein] + H2O = N-acetyl-D-glucosamine + L-seryl-[protein]</text>
        <dbReference type="Rhea" id="RHEA:48876"/>
        <dbReference type="Rhea" id="RHEA-COMP:9863"/>
        <dbReference type="Rhea" id="RHEA-COMP:12251"/>
        <dbReference type="ChEBI" id="CHEBI:15377"/>
        <dbReference type="ChEBI" id="CHEBI:29999"/>
        <dbReference type="ChEBI" id="CHEBI:90838"/>
        <dbReference type="ChEBI" id="CHEBI:506227"/>
        <dbReference type="EC" id="3.2.1.169"/>
    </reaction>
</comment>
<dbReference type="EMBL" id="GDRN01045629">
    <property type="protein sequence ID" value="JAI66834.1"/>
    <property type="molecule type" value="Transcribed_RNA"/>
</dbReference>
<accession>A0A0P4WKL7</accession>
<evidence type="ECO:0000256" key="8">
    <source>
        <dbReference type="SAM" id="MobiDB-lite"/>
    </source>
</evidence>
<feature type="compositionally biased region" description="Polar residues" evidence="8">
    <location>
        <begin position="439"/>
        <end position="452"/>
    </location>
</feature>
<evidence type="ECO:0000256" key="6">
    <source>
        <dbReference type="ARBA" id="ARBA00066938"/>
    </source>
</evidence>
<evidence type="ECO:0000256" key="5">
    <source>
        <dbReference type="ARBA" id="ARBA00052136"/>
    </source>
</evidence>
<dbReference type="Gene3D" id="3.20.20.80">
    <property type="entry name" value="Glycosidases"/>
    <property type="match status" value="1"/>
</dbReference>
<organism evidence="10">
    <name type="scientific">Scylla olivacea</name>
    <name type="common">Orange mud crab</name>
    <name type="synonym">Cancer olivacea</name>
    <dbReference type="NCBI Taxonomy" id="85551"/>
    <lineage>
        <taxon>Eukaryota</taxon>
        <taxon>Metazoa</taxon>
        <taxon>Ecdysozoa</taxon>
        <taxon>Arthropoda</taxon>
        <taxon>Crustacea</taxon>
        <taxon>Multicrustacea</taxon>
        <taxon>Malacostraca</taxon>
        <taxon>Eumalacostraca</taxon>
        <taxon>Eucarida</taxon>
        <taxon>Decapoda</taxon>
        <taxon>Pleocyemata</taxon>
        <taxon>Brachyura</taxon>
        <taxon>Eubrachyura</taxon>
        <taxon>Portunoidea</taxon>
        <taxon>Portunidae</taxon>
        <taxon>Portuninae</taxon>
        <taxon>Scylla</taxon>
    </lineage>
</organism>
<dbReference type="InterPro" id="IPR017853">
    <property type="entry name" value="GH"/>
</dbReference>
<sequence length="921" mass="103119">MAAEHNTNTNTTVDNINNINTRKNFVCGVVEGFYGRPWTPEQRKDLFVKQQKWGMNCYLYAPKDDYKHRANWRELYTVEEAEHLTALITEARQHGITFYYAISPGLDITYSSQKEVAALKRKLEQVAQMGCNAFAILFDDIDPEMSGADKEVFQSFAHAQVSVTNEVFAHLSQPRFMFCPTQYCSTRAVPSVHTSEYLNTIGQKLAPEIDIMWTGPKVISKVLTVEHIREVTEVMRRPPVIWDNLHANDYDQARLFLGPYCGRSPDLIPLLRGVVTNPNCEYGPNFIAIHTLAQWSLSSSLTSCDNNDAVSADIRLETEGEDASDECPTGLSPNTYHPRRALRMALQDWLIEFQRPVSAFGTIQQPQIPTPVPILPSVNTCMSLTSTTLATPGLPQPNINVLADAVQDTTFTPAMNPVMNSLVSENKVVVEASPEEADSASTVSQDASTNSGVEPMDCNPSPATSPPHTDDTVMMENGEGPKPDPSPEDSPPAPLEQEEAPSTTNTTTTATTTVPNKAPLSLPLEEDTEELTVDDLQLLAELFYLPYEHGRYGITIMNEFNWLKINSHLVIDQQRRADSENKPEVEEWFERAAKFNDLAKQVKRMANRLNRVKNRSLLYDVYPYVWDMCGVVGLLNSYVDWLALGKVSPMVSNYVHGNYTWFSKGWREVFMSGDQEPWIFRGGLTAELQRLIPVDASNDLFVYKAPEVPARHCYVIRPYVPADRPKLFSLILHTADDRRDGSTLYAAHPNLPGDLEVGSYLEALEDDTVKDVNVMVVEDEWGDLVAYGSIACDSVEQTTRDAAYRAKIRECYPKVTREEGMMLTPCEEMLVQLSMEPQPPPKMLVASHPARITLSCLVSVTDESVSKRLFTCLLATIRARGVFGGHCCVNVGEKCTLEQYSRHGFLEITTQSTTLYLGRSF</sequence>
<evidence type="ECO:0000259" key="9">
    <source>
        <dbReference type="PROSITE" id="PS52009"/>
    </source>
</evidence>
<dbReference type="InterPro" id="IPR011496">
    <property type="entry name" value="O-GlcNAcase_cat"/>
</dbReference>
<evidence type="ECO:0000256" key="4">
    <source>
        <dbReference type="ARBA" id="ARBA00050933"/>
    </source>
</evidence>
<evidence type="ECO:0000256" key="3">
    <source>
        <dbReference type="ARBA" id="ARBA00030512"/>
    </source>
</evidence>
<comment type="catalytic activity">
    <reaction evidence="5">
        <text>3-O-(N-acetyl-beta-D-glucosaminyl)-L-threonyl-[protein] + H2O = L-threonyl-[protein] + N-acetyl-D-glucosamine</text>
        <dbReference type="Rhea" id="RHEA:48892"/>
        <dbReference type="Rhea" id="RHEA-COMP:11060"/>
        <dbReference type="Rhea" id="RHEA-COMP:12252"/>
        <dbReference type="ChEBI" id="CHEBI:15377"/>
        <dbReference type="ChEBI" id="CHEBI:30013"/>
        <dbReference type="ChEBI" id="CHEBI:90840"/>
        <dbReference type="ChEBI" id="CHEBI:506227"/>
        <dbReference type="EC" id="3.2.1.169"/>
    </reaction>
</comment>
<evidence type="ECO:0000256" key="2">
    <source>
        <dbReference type="ARBA" id="ARBA00023295"/>
    </source>
</evidence>
<dbReference type="GO" id="GO:0102571">
    <property type="term" value="F:[protein]-3-O-(N-acetyl-D-glucosaminyl)-L-serine/L-threonine O-N-acetyl-alpha-D-glucosaminase activity"/>
    <property type="evidence" value="ECO:0007669"/>
    <property type="project" value="UniProtKB-EC"/>
</dbReference>